<feature type="compositionally biased region" description="Basic and acidic residues" evidence="11">
    <location>
        <begin position="1189"/>
        <end position="1199"/>
    </location>
</feature>
<evidence type="ECO:0000256" key="1">
    <source>
        <dbReference type="ARBA" id="ARBA00012493"/>
    </source>
</evidence>
<dbReference type="SUPFAM" id="SSF50630">
    <property type="entry name" value="Acid proteases"/>
    <property type="match status" value="1"/>
</dbReference>
<dbReference type="PANTHER" id="PTHR37984">
    <property type="entry name" value="PROTEIN CBG26694"/>
    <property type="match status" value="1"/>
</dbReference>
<keyword evidence="5" id="KW-0540">Nuclease</keyword>
<dbReference type="CDD" id="cd09274">
    <property type="entry name" value="RNase_HI_RT_Ty3"/>
    <property type="match status" value="1"/>
</dbReference>
<dbReference type="Proteomes" id="UP001549921">
    <property type="component" value="Unassembled WGS sequence"/>
</dbReference>
<keyword evidence="7" id="KW-0378">Hydrolase</keyword>
<dbReference type="PROSITE" id="PS50158">
    <property type="entry name" value="ZF_CCHC"/>
    <property type="match status" value="2"/>
</dbReference>
<keyword evidence="10" id="KW-0479">Metal-binding</keyword>
<keyword evidence="8" id="KW-0238">DNA-binding</keyword>
<dbReference type="InterPro" id="IPR021109">
    <property type="entry name" value="Peptidase_aspartic_dom_sf"/>
</dbReference>
<evidence type="ECO:0000256" key="11">
    <source>
        <dbReference type="SAM" id="MobiDB-lite"/>
    </source>
</evidence>
<dbReference type="EMBL" id="JBEDNZ010000010">
    <property type="protein sequence ID" value="KAL0832518.1"/>
    <property type="molecule type" value="Genomic_DNA"/>
</dbReference>
<evidence type="ECO:0000256" key="4">
    <source>
        <dbReference type="ARBA" id="ARBA00022695"/>
    </source>
</evidence>
<dbReference type="Gene3D" id="3.30.70.270">
    <property type="match status" value="2"/>
</dbReference>
<dbReference type="GO" id="GO:0006508">
    <property type="term" value="P:proteolysis"/>
    <property type="evidence" value="ECO:0007669"/>
    <property type="project" value="UniProtKB-KW"/>
</dbReference>
<proteinExistence type="predicted"/>
<evidence type="ECO:0000256" key="6">
    <source>
        <dbReference type="ARBA" id="ARBA00022750"/>
    </source>
</evidence>
<dbReference type="PANTHER" id="PTHR37984:SF5">
    <property type="entry name" value="PROTEIN NYNRIN-LIKE"/>
    <property type="match status" value="1"/>
</dbReference>
<dbReference type="Gene3D" id="1.10.340.70">
    <property type="match status" value="1"/>
</dbReference>
<feature type="domain" description="CCHC-type" evidence="12">
    <location>
        <begin position="234"/>
        <end position="249"/>
    </location>
</feature>
<dbReference type="CDD" id="cd01647">
    <property type="entry name" value="RT_LTR"/>
    <property type="match status" value="1"/>
</dbReference>
<name>A0ABD0T3B9_LOXSC</name>
<dbReference type="SUPFAM" id="SSF53098">
    <property type="entry name" value="Ribonuclease H-like"/>
    <property type="match status" value="1"/>
</dbReference>
<feature type="compositionally biased region" description="Acidic residues" evidence="11">
    <location>
        <begin position="269"/>
        <end position="280"/>
    </location>
</feature>
<feature type="domain" description="CCHC-type" evidence="12">
    <location>
        <begin position="214"/>
        <end position="228"/>
    </location>
</feature>
<dbReference type="SUPFAM" id="SSF57756">
    <property type="entry name" value="Retrovirus zinc finger-like domains"/>
    <property type="match status" value="1"/>
</dbReference>
<dbReference type="InterPro" id="IPR043502">
    <property type="entry name" value="DNA/RNA_pol_sf"/>
</dbReference>
<keyword evidence="3" id="KW-0808">Transferase</keyword>
<dbReference type="GO" id="GO:0004519">
    <property type="term" value="F:endonuclease activity"/>
    <property type="evidence" value="ECO:0007669"/>
    <property type="project" value="UniProtKB-KW"/>
</dbReference>
<gene>
    <name evidence="14" type="ORF">ABMA28_000731</name>
</gene>
<dbReference type="InterPro" id="IPR036875">
    <property type="entry name" value="Znf_CCHC_sf"/>
</dbReference>
<dbReference type="PROSITE" id="PS50994">
    <property type="entry name" value="INTEGRASE"/>
    <property type="match status" value="1"/>
</dbReference>
<evidence type="ECO:0000256" key="3">
    <source>
        <dbReference type="ARBA" id="ARBA00022679"/>
    </source>
</evidence>
<dbReference type="GO" id="GO:0003677">
    <property type="term" value="F:DNA binding"/>
    <property type="evidence" value="ECO:0007669"/>
    <property type="project" value="UniProtKB-KW"/>
</dbReference>
<dbReference type="GO" id="GO:0008270">
    <property type="term" value="F:zinc ion binding"/>
    <property type="evidence" value="ECO:0007669"/>
    <property type="project" value="UniProtKB-KW"/>
</dbReference>
<evidence type="ECO:0000256" key="7">
    <source>
        <dbReference type="ARBA" id="ARBA00022759"/>
    </source>
</evidence>
<accession>A0ABD0T3B9</accession>
<dbReference type="InterPro" id="IPR001878">
    <property type="entry name" value="Znf_CCHC"/>
</dbReference>
<dbReference type="InterPro" id="IPR041577">
    <property type="entry name" value="RT_RNaseH_2"/>
</dbReference>
<dbReference type="SUPFAM" id="SSF56672">
    <property type="entry name" value="DNA/RNA polymerases"/>
    <property type="match status" value="1"/>
</dbReference>
<keyword evidence="6" id="KW-0064">Aspartyl protease</keyword>
<evidence type="ECO:0000256" key="2">
    <source>
        <dbReference type="ARBA" id="ARBA00022670"/>
    </source>
</evidence>
<evidence type="ECO:0000256" key="5">
    <source>
        <dbReference type="ARBA" id="ARBA00022722"/>
    </source>
</evidence>
<dbReference type="InterPro" id="IPR043128">
    <property type="entry name" value="Rev_trsase/Diguanyl_cyclase"/>
</dbReference>
<dbReference type="GO" id="GO:0042575">
    <property type="term" value="C:DNA polymerase complex"/>
    <property type="evidence" value="ECO:0007669"/>
    <property type="project" value="UniProtKB-ARBA"/>
</dbReference>
<comment type="caution">
    <text evidence="14">The sequence shown here is derived from an EMBL/GenBank/DDBJ whole genome shotgun (WGS) entry which is preliminary data.</text>
</comment>
<dbReference type="Gene3D" id="2.40.70.10">
    <property type="entry name" value="Acid Proteases"/>
    <property type="match status" value="1"/>
</dbReference>
<dbReference type="GO" id="GO:0004190">
    <property type="term" value="F:aspartic-type endopeptidase activity"/>
    <property type="evidence" value="ECO:0007669"/>
    <property type="project" value="UniProtKB-KW"/>
</dbReference>
<feature type="region of interest" description="Disordered" evidence="11">
    <location>
        <begin position="1248"/>
        <end position="1363"/>
    </location>
</feature>
<evidence type="ECO:0000259" key="13">
    <source>
        <dbReference type="PROSITE" id="PS50994"/>
    </source>
</evidence>
<feature type="domain" description="Integrase catalytic" evidence="13">
    <location>
        <begin position="1020"/>
        <end position="1179"/>
    </location>
</feature>
<feature type="region of interest" description="Disordered" evidence="11">
    <location>
        <begin position="247"/>
        <end position="280"/>
    </location>
</feature>
<keyword evidence="4" id="KW-0548">Nucleotidyltransferase</keyword>
<evidence type="ECO:0000256" key="8">
    <source>
        <dbReference type="ARBA" id="ARBA00023125"/>
    </source>
</evidence>
<dbReference type="Pfam" id="PF17921">
    <property type="entry name" value="Integrase_H2C2"/>
    <property type="match status" value="1"/>
</dbReference>
<evidence type="ECO:0000313" key="15">
    <source>
        <dbReference type="Proteomes" id="UP001549921"/>
    </source>
</evidence>
<keyword evidence="2" id="KW-0645">Protease</keyword>
<organism evidence="14 15">
    <name type="scientific">Loxostege sticticalis</name>
    <name type="common">Beet webworm moth</name>
    <dbReference type="NCBI Taxonomy" id="481309"/>
    <lineage>
        <taxon>Eukaryota</taxon>
        <taxon>Metazoa</taxon>
        <taxon>Ecdysozoa</taxon>
        <taxon>Arthropoda</taxon>
        <taxon>Hexapoda</taxon>
        <taxon>Insecta</taxon>
        <taxon>Pterygota</taxon>
        <taxon>Neoptera</taxon>
        <taxon>Endopterygota</taxon>
        <taxon>Lepidoptera</taxon>
        <taxon>Glossata</taxon>
        <taxon>Ditrysia</taxon>
        <taxon>Pyraloidea</taxon>
        <taxon>Crambidae</taxon>
        <taxon>Pyraustinae</taxon>
        <taxon>Loxostege</taxon>
    </lineage>
</organism>
<dbReference type="EC" id="2.7.7.49" evidence="1"/>
<dbReference type="Pfam" id="PF00078">
    <property type="entry name" value="RVT_1"/>
    <property type="match status" value="1"/>
</dbReference>
<evidence type="ECO:0000313" key="14">
    <source>
        <dbReference type="EMBL" id="KAL0832518.1"/>
    </source>
</evidence>
<dbReference type="InterPro" id="IPR041588">
    <property type="entry name" value="Integrase_H2C2"/>
</dbReference>
<dbReference type="SMART" id="SM00343">
    <property type="entry name" value="ZnF_C2HC"/>
    <property type="match status" value="2"/>
</dbReference>
<sequence length="1363" mass="153686">MSFGKINEFNVSTGNWSLYVERLEMYFKVNKVDAELWMPTLITAIGDEAYEVLSNLASPKKPAEITYDAAVKMLKDHLQPKPSVMAERYRFRQRRQRDGETIAQYITELKKLSKLCDFGTNLEDSLRDQLVCGVVSDVIRQRLFAEDNLNYASAVKLACSLEAAERNAAVVECTVAGVTGNAGLVHAVRAKRGPGSNGRARSGLANNYTATRNCTVCGNNGHSSEECRYRKFICSKCKKRGHLRRVCPESPGNTGPERKRVNHVRASGPEEESDENSSTDDIEEKLHQLCLSSYKPVSLEVFIDGISLKMEIDTGSSVSCISKATYNKYFKERNLENSDLIFKFYDGSSVKPLGIIKPMVQWNNKRKRLELFVIDGGTTSLLGRHWLTELGIKIPPLCNNNINKVKETVIGTQCDSLKMLIDRHKQLFSEGLGRFTGGRARLRVREGAAPVFHRARPLPYALKPQVDAELDCMLRDGIIEPVEASDWATPLVPVRKADGGLRICADYKVTLNPVLLVDRYPLPKIEDLLVSLNGAQLFSKIDLSQAYNQVELDETKELTVINTHRGLFKYNRLVFGLSSSPGIFQRIMSNLLSDIPGVEVFLDDVIIATRGGPSEHLITLEKVLHRLSSNGMKLKKSKCSFLVEEVRYLGYIISKDGVKVDPDKVEAIVRIPRPEDIMQLRSFLGIVNFYAKFVKNISTILFPLYKLLKKGVTWKWSKDCEMAFNKIKNILTSAEVLAHYDPSKPLTLTCDASAKGIGGVLTQRARGGAERPVVFASRALTDAEKHYSQIDREALAIVFCLQKLHQYLYGRRFTLRTDHKPLVSIFGPKHGIPAMAASRMQRWAVILSAYSYDIEYVNTKLNGADGLSRLPVSARSADRNDSSLDPPEQTYLHFAQDELLLDSNIIKRQTLRDPLLSRILLYVREGWPDQNDIRELQPYFNRKNELYEELGCIMWGHRVVIPEKCRSRVLEELHEAHMGICKTKALARSYVWWAGLDEAVEALCRGCAVCAAEADAPPRHAVTPWPWPAKAWSRVHLDFLGPFHDKTYLILVDARTKWIEVYPVPSTAARYTLYKLEEVFARWGLPRQLVTDNGPPFTSSDFAHFMTRHGIEHIFSAPYHPASNGAAENAVRTIKRAIKKAIRKKEDIQTFLNKFLLHYRNTEHCTTGESPANLMLGRQLRTKLDLLRPDRNKKVRDAQARQVKSGPDGSRGLEQGEEVWIRQYHGNQGTKWLPGKVVERLGTTDYKTLDLTGKGSHKHIDQLRRRSSRNSLAAPSPDIQEPSAEGQRAVPMCEEQVQSSACPRGESERDSRSTVDLDKDVERFSDALASPAPATDSPELVTPPRTRPIRKCRIENPPQYVFK</sequence>
<feature type="compositionally biased region" description="Basic and acidic residues" evidence="11">
    <location>
        <begin position="1305"/>
        <end position="1325"/>
    </location>
</feature>
<keyword evidence="10" id="KW-0863">Zinc-finger</keyword>
<evidence type="ECO:0000256" key="9">
    <source>
        <dbReference type="ARBA" id="ARBA00023268"/>
    </source>
</evidence>
<dbReference type="FunFam" id="3.30.420.10:FF:000063">
    <property type="entry name" value="Retrovirus-related Pol polyprotein from transposon 297-like Protein"/>
    <property type="match status" value="1"/>
</dbReference>
<dbReference type="Gene3D" id="4.10.60.10">
    <property type="entry name" value="Zinc finger, CCHC-type"/>
    <property type="match status" value="1"/>
</dbReference>
<keyword evidence="7" id="KW-0255">Endonuclease</keyword>
<feature type="region of interest" description="Disordered" evidence="11">
    <location>
        <begin position="1189"/>
        <end position="1214"/>
    </location>
</feature>
<protein>
    <recommendedName>
        <fullName evidence="1">RNA-directed DNA polymerase</fullName>
        <ecNumber evidence="1">2.7.7.49</ecNumber>
    </recommendedName>
</protein>
<dbReference type="InterPro" id="IPR000477">
    <property type="entry name" value="RT_dom"/>
</dbReference>
<dbReference type="FunFam" id="1.10.340.70:FF:000003">
    <property type="entry name" value="Protein CBG25708"/>
    <property type="match status" value="1"/>
</dbReference>
<dbReference type="InterPro" id="IPR001584">
    <property type="entry name" value="Integrase_cat-core"/>
</dbReference>
<evidence type="ECO:0000259" key="12">
    <source>
        <dbReference type="PROSITE" id="PS50158"/>
    </source>
</evidence>
<dbReference type="FunFam" id="3.30.70.270:FF:000026">
    <property type="entry name" value="Transposon Ty3-G Gag-Pol polyprotein"/>
    <property type="match status" value="1"/>
</dbReference>
<dbReference type="InterPro" id="IPR012337">
    <property type="entry name" value="RNaseH-like_sf"/>
</dbReference>
<dbReference type="Pfam" id="PF00665">
    <property type="entry name" value="rve"/>
    <property type="match status" value="1"/>
</dbReference>
<keyword evidence="10" id="KW-0862">Zinc</keyword>
<evidence type="ECO:0000256" key="10">
    <source>
        <dbReference type="PROSITE-ProRule" id="PRU00047"/>
    </source>
</evidence>
<dbReference type="InterPro" id="IPR036397">
    <property type="entry name" value="RNaseH_sf"/>
</dbReference>
<dbReference type="InterPro" id="IPR050951">
    <property type="entry name" value="Retrovirus_Pol_polyprotein"/>
</dbReference>
<dbReference type="Gene3D" id="3.10.10.10">
    <property type="entry name" value="HIV Type 1 Reverse Transcriptase, subunit A, domain 1"/>
    <property type="match status" value="1"/>
</dbReference>
<reference evidence="14 15" key="1">
    <citation type="submission" date="2024-06" db="EMBL/GenBank/DDBJ databases">
        <title>A chromosome-level genome assembly of beet webworm, Loxostege sticticalis.</title>
        <authorList>
            <person name="Zhang Y."/>
        </authorList>
    </citation>
    <scope>NUCLEOTIDE SEQUENCE [LARGE SCALE GENOMIC DNA]</scope>
    <source>
        <strain evidence="14">AQ028</strain>
        <tissue evidence="14">Male pupae</tissue>
    </source>
</reference>
<dbReference type="GO" id="GO:0003964">
    <property type="term" value="F:RNA-directed DNA polymerase activity"/>
    <property type="evidence" value="ECO:0007669"/>
    <property type="project" value="UniProtKB-EC"/>
</dbReference>
<dbReference type="Gene3D" id="3.30.420.10">
    <property type="entry name" value="Ribonuclease H-like superfamily/Ribonuclease H"/>
    <property type="match status" value="1"/>
</dbReference>
<dbReference type="Pfam" id="PF17919">
    <property type="entry name" value="RT_RNaseH_2"/>
    <property type="match status" value="1"/>
</dbReference>
<keyword evidence="9" id="KW-0511">Multifunctional enzyme</keyword>